<dbReference type="InterPro" id="IPR017927">
    <property type="entry name" value="FAD-bd_FR_type"/>
</dbReference>
<dbReference type="RefSeq" id="WP_127566744.1">
    <property type="nucleotide sequence ID" value="NZ_BMFB01000003.1"/>
</dbReference>
<dbReference type="Gene3D" id="2.40.30.10">
    <property type="entry name" value="Translation factors"/>
    <property type="match status" value="1"/>
</dbReference>
<sequence>MSVGAALGVGASWLAFSGAIYAGHYWRERRTRQRVEAFGAGASTQDTVLIAFASQTGTAQAHAWHAAEAFRQSGRAVRLAPLEALSAADVTAARRAVFIVSTTGDGDAPDNAAAFETGIMSAPSVLTGVKFALLALGDRRYSAFCAFGRRLAAWLTQNGASPLFPPVELDGDDEAGITRWHGHLAALGADGRDAHAPAAFDDWQLARRECLNPQGLGLPAWRVHLSPPDGAMPSWKAGDIAVIKPRNAPDRVDEAVDVLGGGRELAALLASRVLPDRDSLAGLRGLDEDALSARLPPLPCREYSIASLPGQLDLELLVREARTPDGQPGLGSGWLCRHARPGAPVPLRIRSNPAFHGPSDGRPLILIGAGTGLAGLAAHIREGMQTGRTPSWLIFGERGAQSDPLHVPWLERWQAGGALARVDLAFSRESQGPRYVQDVLLEQASRVRAWLRSGAAIYVCGSRHTLGEGVHGVLSRICGRRQLEALRRNGRYRRDVY</sequence>
<dbReference type="GO" id="GO:0010181">
    <property type="term" value="F:FMN binding"/>
    <property type="evidence" value="ECO:0007669"/>
    <property type="project" value="InterPro"/>
</dbReference>
<evidence type="ECO:0000313" key="5">
    <source>
        <dbReference type="EMBL" id="AZU04042.1"/>
    </source>
</evidence>
<dbReference type="PRINTS" id="PR00371">
    <property type="entry name" value="FPNCR"/>
</dbReference>
<organism evidence="5 6">
    <name type="scientific">Glycocaulis alkaliphilus</name>
    <dbReference type="NCBI Taxonomy" id="1434191"/>
    <lineage>
        <taxon>Bacteria</taxon>
        <taxon>Pseudomonadati</taxon>
        <taxon>Pseudomonadota</taxon>
        <taxon>Alphaproteobacteria</taxon>
        <taxon>Maricaulales</taxon>
        <taxon>Maricaulaceae</taxon>
        <taxon>Glycocaulis</taxon>
    </lineage>
</organism>
<gene>
    <name evidence="5" type="ORF">X907_1509</name>
</gene>
<dbReference type="PROSITE" id="PS50902">
    <property type="entry name" value="FLAVODOXIN_LIKE"/>
    <property type="match status" value="1"/>
</dbReference>
<dbReference type="Gene3D" id="3.40.50.80">
    <property type="entry name" value="Nucleotide-binding domain of ferredoxin-NADP reductase (FNR) module"/>
    <property type="match status" value="1"/>
</dbReference>
<evidence type="ECO:0000256" key="1">
    <source>
        <dbReference type="ARBA" id="ARBA00022630"/>
    </source>
</evidence>
<dbReference type="KEGG" id="gak:X907_1509"/>
<accession>A0A3T0E9T7</accession>
<dbReference type="PROSITE" id="PS51384">
    <property type="entry name" value="FAD_FR"/>
    <property type="match status" value="1"/>
</dbReference>
<protein>
    <recommendedName>
        <fullName evidence="4">NADPH--hemoprotein reductase</fullName>
        <ecNumber evidence="4">1.6.2.4</ecNumber>
    </recommendedName>
</protein>
<dbReference type="InterPro" id="IPR017938">
    <property type="entry name" value="Riboflavin_synthase-like_b-brl"/>
</dbReference>
<dbReference type="Pfam" id="PF00258">
    <property type="entry name" value="Flavodoxin_1"/>
    <property type="match status" value="1"/>
</dbReference>
<dbReference type="SUPFAM" id="SSF52343">
    <property type="entry name" value="Ferredoxin reductase-like, C-terminal NADP-linked domain"/>
    <property type="match status" value="1"/>
</dbReference>
<dbReference type="InterPro" id="IPR039261">
    <property type="entry name" value="FNR_nucleotide-bd"/>
</dbReference>
<dbReference type="EMBL" id="CP018911">
    <property type="protein sequence ID" value="AZU04042.1"/>
    <property type="molecule type" value="Genomic_DNA"/>
</dbReference>
<keyword evidence="3" id="KW-0813">Transport</keyword>
<keyword evidence="6" id="KW-1185">Reference proteome</keyword>
<dbReference type="Pfam" id="PF00175">
    <property type="entry name" value="NAD_binding_1"/>
    <property type="match status" value="1"/>
</dbReference>
<keyword evidence="2" id="KW-0288">FMN</keyword>
<dbReference type="SUPFAM" id="SSF52218">
    <property type="entry name" value="Flavoproteins"/>
    <property type="match status" value="1"/>
</dbReference>
<dbReference type="EC" id="1.6.2.4" evidence="4"/>
<dbReference type="PANTHER" id="PTHR19384:SF17">
    <property type="entry name" value="NADPH--CYTOCHROME P450 REDUCTASE"/>
    <property type="match status" value="1"/>
</dbReference>
<reference evidence="5 6" key="1">
    <citation type="submission" date="2016-12" db="EMBL/GenBank/DDBJ databases">
        <title>The genome of dimorphic prosthecate Glycocaulis alkaliphilus 6b-8t, isolated from crude oil dictates its adaptability in petroleum environments.</title>
        <authorList>
            <person name="Wu X.-L."/>
            <person name="Geng S."/>
        </authorList>
    </citation>
    <scope>NUCLEOTIDE SEQUENCE [LARGE SCALE GENOMIC DNA]</scope>
    <source>
        <strain evidence="5 6">6B-8</strain>
    </source>
</reference>
<keyword evidence="1" id="KW-0285">Flavoprotein</keyword>
<dbReference type="PANTHER" id="PTHR19384">
    <property type="entry name" value="NITRIC OXIDE SYNTHASE-RELATED"/>
    <property type="match status" value="1"/>
</dbReference>
<evidence type="ECO:0000256" key="3">
    <source>
        <dbReference type="ARBA" id="ARBA00022982"/>
    </source>
</evidence>
<dbReference type="OrthoDB" id="9816402at2"/>
<dbReference type="InterPro" id="IPR001433">
    <property type="entry name" value="OxRdtase_FAD/NAD-bd"/>
</dbReference>
<dbReference type="InterPro" id="IPR029039">
    <property type="entry name" value="Flavoprotein-like_sf"/>
</dbReference>
<evidence type="ECO:0000313" key="6">
    <source>
        <dbReference type="Proteomes" id="UP000286954"/>
    </source>
</evidence>
<dbReference type="InterPro" id="IPR001709">
    <property type="entry name" value="Flavoprot_Pyr_Nucl_cyt_Rdtase"/>
</dbReference>
<evidence type="ECO:0000256" key="2">
    <source>
        <dbReference type="ARBA" id="ARBA00022643"/>
    </source>
</evidence>
<evidence type="ECO:0000256" key="4">
    <source>
        <dbReference type="ARBA" id="ARBA00023797"/>
    </source>
</evidence>
<dbReference type="InterPro" id="IPR008254">
    <property type="entry name" value="Flavodoxin/NO_synth"/>
</dbReference>
<dbReference type="PRINTS" id="PR00369">
    <property type="entry name" value="FLAVODOXIN"/>
</dbReference>
<dbReference type="GO" id="GO:0050660">
    <property type="term" value="F:flavin adenine dinucleotide binding"/>
    <property type="evidence" value="ECO:0007669"/>
    <property type="project" value="TreeGrafter"/>
</dbReference>
<keyword evidence="3" id="KW-0249">Electron transport</keyword>
<dbReference type="Proteomes" id="UP000286954">
    <property type="component" value="Chromosome"/>
</dbReference>
<proteinExistence type="predicted"/>
<dbReference type="GO" id="GO:0005829">
    <property type="term" value="C:cytosol"/>
    <property type="evidence" value="ECO:0007669"/>
    <property type="project" value="TreeGrafter"/>
</dbReference>
<dbReference type="GO" id="GO:0003958">
    <property type="term" value="F:NADPH-hemoprotein reductase activity"/>
    <property type="evidence" value="ECO:0007669"/>
    <property type="project" value="UniProtKB-EC"/>
</dbReference>
<dbReference type="InterPro" id="IPR001094">
    <property type="entry name" value="Flavdoxin-like"/>
</dbReference>
<dbReference type="Gene3D" id="3.40.50.360">
    <property type="match status" value="1"/>
</dbReference>
<dbReference type="AlphaFoldDB" id="A0A3T0E9T7"/>
<dbReference type="CDD" id="cd06200">
    <property type="entry name" value="SiR_like1"/>
    <property type="match status" value="1"/>
</dbReference>
<name>A0A3T0E9T7_9PROT</name>
<dbReference type="SUPFAM" id="SSF63380">
    <property type="entry name" value="Riboflavin synthase domain-like"/>
    <property type="match status" value="1"/>
</dbReference>